<dbReference type="InterPro" id="IPR003869">
    <property type="entry name" value="Polysac_CapD-like"/>
</dbReference>
<dbReference type="CDD" id="cd05237">
    <property type="entry name" value="UDP_invert_4-6DH_SDR_e"/>
    <property type="match status" value="1"/>
</dbReference>
<evidence type="ECO:0000256" key="1">
    <source>
        <dbReference type="ARBA" id="ARBA00007430"/>
    </source>
</evidence>
<dbReference type="InterPro" id="IPR036291">
    <property type="entry name" value="NAD(P)-bd_dom_sf"/>
</dbReference>
<dbReference type="Pfam" id="PF13727">
    <property type="entry name" value="CoA_binding_3"/>
    <property type="match status" value="1"/>
</dbReference>
<comment type="similarity">
    <text evidence="1">Belongs to the polysaccharide synthase family.</text>
</comment>
<evidence type="ECO:0000259" key="2">
    <source>
        <dbReference type="Pfam" id="PF02719"/>
    </source>
</evidence>
<dbReference type="PANTHER" id="PTHR43318">
    <property type="entry name" value="UDP-N-ACETYLGLUCOSAMINE 4,6-DEHYDRATASE"/>
    <property type="match status" value="1"/>
</dbReference>
<accession>A0A0G1MRZ4</accession>
<dbReference type="SUPFAM" id="SSF51735">
    <property type="entry name" value="NAD(P)-binding Rossmann-fold domains"/>
    <property type="match status" value="2"/>
</dbReference>
<feature type="domain" description="Polysaccharide biosynthesis protein CapD-like" evidence="2">
    <location>
        <begin position="148"/>
        <end position="428"/>
    </location>
</feature>
<evidence type="ECO:0000313" key="3">
    <source>
        <dbReference type="EMBL" id="KKU10917.1"/>
    </source>
</evidence>
<dbReference type="PATRIC" id="fig|1618581.3.peg.6"/>
<dbReference type="Proteomes" id="UP000034329">
    <property type="component" value="Unassembled WGS sequence"/>
</dbReference>
<dbReference type="PANTHER" id="PTHR43318:SF1">
    <property type="entry name" value="POLYSACCHARIDE BIOSYNTHESIS PROTEIN EPSC-RELATED"/>
    <property type="match status" value="1"/>
</dbReference>
<organism evidence="3 4">
    <name type="scientific">Candidatus Woesebacteria bacterium GW2011_GWB1_45_5</name>
    <dbReference type="NCBI Taxonomy" id="1618581"/>
    <lineage>
        <taxon>Bacteria</taxon>
        <taxon>Candidatus Woeseibacteriota</taxon>
    </lineage>
</organism>
<dbReference type="Pfam" id="PF02719">
    <property type="entry name" value="Polysacc_synt_2"/>
    <property type="match status" value="1"/>
</dbReference>
<dbReference type="InterPro" id="IPR051203">
    <property type="entry name" value="Polysaccharide_Synthase-Rel"/>
</dbReference>
<sequence length="472" mass="52327">MEEEKKKILIVGAGVAGRELLGQIRKGLKSVYEIVGFADDDPKKLGKKIGGIKVLGAVNALPWIIRKNKVDEVFIAIPSGEGKTIRKVVDKCRKIRVNFKIIPRLLEIVEGKVKLQQVREVKVEDVLGRAILKSKQTVFKDGFRGKRILVTGAAGSIGSEICRQLVSFRPELVVALDWSENGLYDLELELGEKGAKIKYIVANASDYPKMAKTVSYYKPDVVFHAAAYKHVPLMQIFPEEAVRNNIFATEVVARVVKENKVKKFVLLSTDKAVDPTSVMGATKLIAEKIIRSHNGGATKFCAVRFGNVFGSVGSVVPTFKKQIARGGPLTVTDKRMVRFFMSIPEAVRLVLHASLLAKGGEIFVLDMGDQFKIDELARLMIRLAGFVPDKEIKIKYVGVRPGEKMSEELFSKKDKIAKTSVERIFKVKNGREKGISDHDLEALRAAVAEGKRKRVFGILKSFAPNLKNLESI</sequence>
<dbReference type="Gene3D" id="3.40.50.720">
    <property type="entry name" value="NAD(P)-binding Rossmann-like Domain"/>
    <property type="match status" value="2"/>
</dbReference>
<evidence type="ECO:0000313" key="4">
    <source>
        <dbReference type="Proteomes" id="UP000034329"/>
    </source>
</evidence>
<name>A0A0G1MRZ4_9BACT</name>
<dbReference type="AlphaFoldDB" id="A0A0G1MRZ4"/>
<proteinExistence type="inferred from homology"/>
<gene>
    <name evidence="3" type="ORF">UX13_C0001G0008</name>
</gene>
<comment type="caution">
    <text evidence="3">The sequence shown here is derived from an EMBL/GenBank/DDBJ whole genome shotgun (WGS) entry which is preliminary data.</text>
</comment>
<dbReference type="EMBL" id="LCLA01000001">
    <property type="protein sequence ID" value="KKU10917.1"/>
    <property type="molecule type" value="Genomic_DNA"/>
</dbReference>
<reference evidence="3 4" key="1">
    <citation type="journal article" date="2015" name="Nature">
        <title>rRNA introns, odd ribosomes, and small enigmatic genomes across a large radiation of phyla.</title>
        <authorList>
            <person name="Brown C.T."/>
            <person name="Hug L.A."/>
            <person name="Thomas B.C."/>
            <person name="Sharon I."/>
            <person name="Castelle C.J."/>
            <person name="Singh A."/>
            <person name="Wilkins M.J."/>
            <person name="Williams K.H."/>
            <person name="Banfield J.F."/>
        </authorList>
    </citation>
    <scope>NUCLEOTIDE SEQUENCE [LARGE SCALE GENOMIC DNA]</scope>
</reference>
<protein>
    <submittedName>
        <fullName evidence="3">Polysaccharide biosynthesis protein CapD</fullName>
    </submittedName>
</protein>